<feature type="compositionally biased region" description="Low complexity" evidence="1">
    <location>
        <begin position="312"/>
        <end position="325"/>
    </location>
</feature>
<name>A0A7S1LMT5_ALECA</name>
<protein>
    <submittedName>
        <fullName evidence="2">Uncharacterized protein</fullName>
    </submittedName>
</protein>
<proteinExistence type="predicted"/>
<dbReference type="EMBL" id="HBGE01018393">
    <property type="protein sequence ID" value="CAD9108235.1"/>
    <property type="molecule type" value="Transcribed_RNA"/>
</dbReference>
<feature type="region of interest" description="Disordered" evidence="1">
    <location>
        <begin position="274"/>
        <end position="363"/>
    </location>
</feature>
<evidence type="ECO:0000256" key="1">
    <source>
        <dbReference type="SAM" id="MobiDB-lite"/>
    </source>
</evidence>
<accession>A0A7S1LMT5</accession>
<sequence length="363" mass="40381">MAPILTRRGSNSHGHHHWAAKCKLDFSREFEQKGIPLQDDPDERNAKDMVQLTQFFGMEEAEVQHRQSQLPIAWPSEEDITLGQAVAGLKAKTVLWRKVQERRALRLAELQEPAVEAPVEKAVEKAVGKVPFLLAVPESSQPAVERRRTWGLSLCDALIDGGAADHSMEACDISGRFAKSANERIHRPVTPRDLLDARPPVQLSLGDFPPIFERNRDRPQESHYNYFSRRIPEERPELRKVMELRAQNTRRLYDGRVRALPALDGGEQVAGHALTDPCLPGAPSSPKTQRGRFRTDPSELVLPAATREESQRLSSGQPSSGPPSLKRAGASSVGPGEVAKMPNSARPARTLSTARRHERQSLK</sequence>
<organism evidence="2">
    <name type="scientific">Alexandrium catenella</name>
    <name type="common">Red tide dinoflagellate</name>
    <name type="synonym">Gonyaulax catenella</name>
    <dbReference type="NCBI Taxonomy" id="2925"/>
    <lineage>
        <taxon>Eukaryota</taxon>
        <taxon>Sar</taxon>
        <taxon>Alveolata</taxon>
        <taxon>Dinophyceae</taxon>
        <taxon>Gonyaulacales</taxon>
        <taxon>Pyrocystaceae</taxon>
        <taxon>Alexandrium</taxon>
    </lineage>
</organism>
<evidence type="ECO:0000313" key="2">
    <source>
        <dbReference type="EMBL" id="CAD9108235.1"/>
    </source>
</evidence>
<reference evidence="2" key="1">
    <citation type="submission" date="2021-01" db="EMBL/GenBank/DDBJ databases">
        <authorList>
            <person name="Corre E."/>
            <person name="Pelletier E."/>
            <person name="Niang G."/>
            <person name="Scheremetjew M."/>
            <person name="Finn R."/>
            <person name="Kale V."/>
            <person name="Holt S."/>
            <person name="Cochrane G."/>
            <person name="Meng A."/>
            <person name="Brown T."/>
            <person name="Cohen L."/>
        </authorList>
    </citation>
    <scope>NUCLEOTIDE SEQUENCE</scope>
    <source>
        <strain evidence="2">OF101</strain>
    </source>
</reference>
<feature type="compositionally biased region" description="Basic residues" evidence="1">
    <location>
        <begin position="354"/>
        <end position="363"/>
    </location>
</feature>
<dbReference type="AlphaFoldDB" id="A0A7S1LMT5"/>
<gene>
    <name evidence="2" type="ORF">ACAT0790_LOCUS11002</name>
</gene>